<evidence type="ECO:0000313" key="2">
    <source>
        <dbReference type="Proteomes" id="UP001235939"/>
    </source>
</evidence>
<protein>
    <submittedName>
        <fullName evidence="1">Uncharacterized protein</fullName>
    </submittedName>
</protein>
<proteinExistence type="predicted"/>
<name>A0ABY6LX96_9ARAC</name>
<feature type="non-terminal residue" evidence="1">
    <location>
        <position position="34"/>
    </location>
</feature>
<sequence>MWTRKKNNRQFVTLSEARRSLTTLRFYSLRTDTS</sequence>
<gene>
    <name evidence="1" type="ORF">LAZ67_X002009</name>
</gene>
<dbReference type="Proteomes" id="UP001235939">
    <property type="component" value="Chromosome X"/>
</dbReference>
<dbReference type="EMBL" id="CP092886">
    <property type="protein sequence ID" value="UYV84395.1"/>
    <property type="molecule type" value="Genomic_DNA"/>
</dbReference>
<keyword evidence="2" id="KW-1185">Reference proteome</keyword>
<evidence type="ECO:0000313" key="1">
    <source>
        <dbReference type="EMBL" id="UYV84395.1"/>
    </source>
</evidence>
<organism evidence="1 2">
    <name type="scientific">Cordylochernes scorpioides</name>
    <dbReference type="NCBI Taxonomy" id="51811"/>
    <lineage>
        <taxon>Eukaryota</taxon>
        <taxon>Metazoa</taxon>
        <taxon>Ecdysozoa</taxon>
        <taxon>Arthropoda</taxon>
        <taxon>Chelicerata</taxon>
        <taxon>Arachnida</taxon>
        <taxon>Pseudoscorpiones</taxon>
        <taxon>Cheliferoidea</taxon>
        <taxon>Chernetidae</taxon>
        <taxon>Cordylochernes</taxon>
    </lineage>
</organism>
<accession>A0ABY6LX96</accession>
<reference evidence="1 2" key="1">
    <citation type="submission" date="2022-03" db="EMBL/GenBank/DDBJ databases">
        <title>A chromosomal length assembly of Cordylochernes scorpioides.</title>
        <authorList>
            <person name="Zeh D."/>
            <person name="Zeh J."/>
        </authorList>
    </citation>
    <scope>NUCLEOTIDE SEQUENCE [LARGE SCALE GENOMIC DNA]</scope>
    <source>
        <strain evidence="1">IN4F17</strain>
        <tissue evidence="1">Whole Body</tissue>
    </source>
</reference>